<evidence type="ECO:0000313" key="1">
    <source>
        <dbReference type="EMBL" id="CAG8749367.1"/>
    </source>
</evidence>
<proteinExistence type="predicted"/>
<feature type="non-terminal residue" evidence="1">
    <location>
        <position position="45"/>
    </location>
</feature>
<sequence>MNPVKATYPPAVLNGLDLSKTSTLCRRLSAEMPKIAPPNNANTTP</sequence>
<dbReference type="Proteomes" id="UP000789920">
    <property type="component" value="Unassembled WGS sequence"/>
</dbReference>
<comment type="caution">
    <text evidence="1">The sequence shown here is derived from an EMBL/GenBank/DDBJ whole genome shotgun (WGS) entry which is preliminary data.</text>
</comment>
<accession>A0ACA9QFZ2</accession>
<reference evidence="1" key="1">
    <citation type="submission" date="2021-06" db="EMBL/GenBank/DDBJ databases">
        <authorList>
            <person name="Kallberg Y."/>
            <person name="Tangrot J."/>
            <person name="Rosling A."/>
        </authorList>
    </citation>
    <scope>NUCLEOTIDE SEQUENCE</scope>
    <source>
        <strain evidence="1">MA461A</strain>
    </source>
</reference>
<evidence type="ECO:0000313" key="2">
    <source>
        <dbReference type="Proteomes" id="UP000789920"/>
    </source>
</evidence>
<name>A0ACA9QFZ2_9GLOM</name>
<organism evidence="1 2">
    <name type="scientific">Racocetra persica</name>
    <dbReference type="NCBI Taxonomy" id="160502"/>
    <lineage>
        <taxon>Eukaryota</taxon>
        <taxon>Fungi</taxon>
        <taxon>Fungi incertae sedis</taxon>
        <taxon>Mucoromycota</taxon>
        <taxon>Glomeromycotina</taxon>
        <taxon>Glomeromycetes</taxon>
        <taxon>Diversisporales</taxon>
        <taxon>Gigasporaceae</taxon>
        <taxon>Racocetra</taxon>
    </lineage>
</organism>
<protein>
    <submittedName>
        <fullName evidence="1">8159_t:CDS:1</fullName>
    </submittedName>
</protein>
<dbReference type="EMBL" id="CAJVQC010031758">
    <property type="protein sequence ID" value="CAG8749367.1"/>
    <property type="molecule type" value="Genomic_DNA"/>
</dbReference>
<gene>
    <name evidence="1" type="ORF">RPERSI_LOCUS14015</name>
</gene>
<keyword evidence="2" id="KW-1185">Reference proteome</keyword>